<accession>A0A510XCL3</accession>
<comment type="caution">
    <text evidence="2">The sequence shown here is derived from an EMBL/GenBank/DDBJ whole genome shotgun (WGS) entry which is preliminary data.</text>
</comment>
<keyword evidence="1" id="KW-1133">Transmembrane helix</keyword>
<protein>
    <submittedName>
        <fullName evidence="2">Uncharacterized protein</fullName>
    </submittedName>
</protein>
<dbReference type="AlphaFoldDB" id="A0A510XCL3"/>
<gene>
    <name evidence="2" type="ORF">HPA02_34650</name>
</gene>
<keyword evidence="3" id="KW-1185">Reference proteome</keyword>
<dbReference type="Proteomes" id="UP000321275">
    <property type="component" value="Unassembled WGS sequence"/>
</dbReference>
<keyword evidence="1" id="KW-0812">Transmembrane</keyword>
<evidence type="ECO:0000313" key="2">
    <source>
        <dbReference type="EMBL" id="GEK49182.1"/>
    </source>
</evidence>
<name>A0A510XCL3_9GAMM</name>
<reference evidence="2 3" key="1">
    <citation type="submission" date="2019-07" db="EMBL/GenBank/DDBJ databases">
        <title>Whole genome shotgun sequence of Halomonas pacifica NBRC 102220.</title>
        <authorList>
            <person name="Hosoyama A."/>
            <person name="Uohara A."/>
            <person name="Ohji S."/>
            <person name="Ichikawa N."/>
        </authorList>
    </citation>
    <scope>NUCLEOTIDE SEQUENCE [LARGE SCALE GENOMIC DNA]</scope>
    <source>
        <strain evidence="2 3">NBRC 102220</strain>
    </source>
</reference>
<organism evidence="2 3">
    <name type="scientific">Bisbaumannia pacifica</name>
    <dbReference type="NCBI Taxonomy" id="77098"/>
    <lineage>
        <taxon>Bacteria</taxon>
        <taxon>Pseudomonadati</taxon>
        <taxon>Pseudomonadota</taxon>
        <taxon>Gammaproteobacteria</taxon>
        <taxon>Oceanospirillales</taxon>
        <taxon>Halomonadaceae</taxon>
        <taxon>Bisbaumannia</taxon>
    </lineage>
</organism>
<keyword evidence="1" id="KW-0472">Membrane</keyword>
<evidence type="ECO:0000313" key="3">
    <source>
        <dbReference type="Proteomes" id="UP000321275"/>
    </source>
</evidence>
<dbReference type="RefSeq" id="WP_276508231.1">
    <property type="nucleotide sequence ID" value="NZ_BJUK01000077.1"/>
</dbReference>
<proteinExistence type="predicted"/>
<sequence>MSIDPGQIIALKWVAIVAVGMVAAGAIEQLLINRLNRRRRERPE</sequence>
<feature type="transmembrane region" description="Helical" evidence="1">
    <location>
        <begin position="12"/>
        <end position="32"/>
    </location>
</feature>
<evidence type="ECO:0000256" key="1">
    <source>
        <dbReference type="SAM" id="Phobius"/>
    </source>
</evidence>
<dbReference type="EMBL" id="BJUK01000077">
    <property type="protein sequence ID" value="GEK49182.1"/>
    <property type="molecule type" value="Genomic_DNA"/>
</dbReference>